<sequence>MIGSTNPKKLAEFYEKVFDQKPDMQEGEWYGWSVGSTFFSVGKHSEVKGKAKEPQRMIVNLETKEVEKEFKRIEKTGATVIKEPYEMQGAMIATFADPDGNYFQLMTPWEEAK</sequence>
<dbReference type="AlphaFoldDB" id="A0A1G1YTD0"/>
<dbReference type="PROSITE" id="PS51819">
    <property type="entry name" value="VOC"/>
    <property type="match status" value="1"/>
</dbReference>
<dbReference type="SUPFAM" id="SSF54593">
    <property type="entry name" value="Glyoxalase/Bleomycin resistance protein/Dihydroxybiphenyl dioxygenase"/>
    <property type="match status" value="1"/>
</dbReference>
<dbReference type="Gene3D" id="3.10.180.10">
    <property type="entry name" value="2,3-Dihydroxybiphenyl 1,2-Dioxygenase, domain 1"/>
    <property type="match status" value="1"/>
</dbReference>
<dbReference type="InterPro" id="IPR029068">
    <property type="entry name" value="Glyas_Bleomycin-R_OHBP_Dase"/>
</dbReference>
<dbReference type="Pfam" id="PF18029">
    <property type="entry name" value="Glyoxalase_6"/>
    <property type="match status" value="1"/>
</dbReference>
<dbReference type="InterPro" id="IPR037523">
    <property type="entry name" value="VOC_core"/>
</dbReference>
<dbReference type="Proteomes" id="UP000178122">
    <property type="component" value="Unassembled WGS sequence"/>
</dbReference>
<evidence type="ECO:0000259" key="1">
    <source>
        <dbReference type="PROSITE" id="PS51819"/>
    </source>
</evidence>
<name>A0A1G1YTD0_9BACT</name>
<protein>
    <recommendedName>
        <fullName evidence="1">VOC domain-containing protein</fullName>
    </recommendedName>
</protein>
<evidence type="ECO:0000313" key="3">
    <source>
        <dbReference type="Proteomes" id="UP000178122"/>
    </source>
</evidence>
<comment type="caution">
    <text evidence="2">The sequence shown here is derived from an EMBL/GenBank/DDBJ whole genome shotgun (WGS) entry which is preliminary data.</text>
</comment>
<reference evidence="2 3" key="1">
    <citation type="journal article" date="2016" name="Nat. Commun.">
        <title>Thousands of microbial genomes shed light on interconnected biogeochemical processes in an aquifer system.</title>
        <authorList>
            <person name="Anantharaman K."/>
            <person name="Brown C.T."/>
            <person name="Hug L.A."/>
            <person name="Sharon I."/>
            <person name="Castelle C.J."/>
            <person name="Probst A.J."/>
            <person name="Thomas B.C."/>
            <person name="Singh A."/>
            <person name="Wilkins M.J."/>
            <person name="Karaoz U."/>
            <person name="Brodie E.L."/>
            <person name="Williams K.H."/>
            <person name="Hubbard S.S."/>
            <person name="Banfield J.F."/>
        </authorList>
    </citation>
    <scope>NUCLEOTIDE SEQUENCE [LARGE SCALE GENOMIC DNA]</scope>
</reference>
<feature type="domain" description="VOC" evidence="1">
    <location>
        <begin position="1"/>
        <end position="108"/>
    </location>
</feature>
<dbReference type="InterPro" id="IPR041581">
    <property type="entry name" value="Glyoxalase_6"/>
</dbReference>
<proteinExistence type="predicted"/>
<dbReference type="EMBL" id="MHIN01000010">
    <property type="protein sequence ID" value="OGY55594.1"/>
    <property type="molecule type" value="Genomic_DNA"/>
</dbReference>
<organism evidence="2 3">
    <name type="scientific">Candidatus Buchananbacteria bacterium RIFCSPLOWO2_01_FULL_40_23b</name>
    <dbReference type="NCBI Taxonomy" id="1797544"/>
    <lineage>
        <taxon>Bacteria</taxon>
        <taxon>Candidatus Buchananiibacteriota</taxon>
    </lineage>
</organism>
<accession>A0A1G1YTD0</accession>
<gene>
    <name evidence="2" type="ORF">A2912_01620</name>
</gene>
<evidence type="ECO:0000313" key="2">
    <source>
        <dbReference type="EMBL" id="OGY55594.1"/>
    </source>
</evidence>